<evidence type="ECO:0000313" key="1">
    <source>
        <dbReference type="EMBL" id="VYU25950.1"/>
    </source>
</evidence>
<name>A0A6N3DAK5_9FIRM</name>
<reference evidence="1" key="1">
    <citation type="submission" date="2019-11" db="EMBL/GenBank/DDBJ databases">
        <authorList>
            <person name="Feng L."/>
        </authorList>
    </citation>
    <scope>NUCLEOTIDE SEQUENCE</scope>
    <source>
        <strain evidence="1">IbartlettiiLFYP30</strain>
    </source>
</reference>
<accession>A0A6N3DAK5</accession>
<dbReference type="EMBL" id="CACRUE010000033">
    <property type="protein sequence ID" value="VYU25950.1"/>
    <property type="molecule type" value="Genomic_DNA"/>
</dbReference>
<dbReference type="InterPro" id="IPR011856">
    <property type="entry name" value="tRNA_endonuc-like_dom_sf"/>
</dbReference>
<gene>
    <name evidence="1" type="ORF">IBLFYP30_02171</name>
</gene>
<protein>
    <submittedName>
        <fullName evidence="1">Uncharacterized protein</fullName>
    </submittedName>
</protein>
<dbReference type="GO" id="GO:0003676">
    <property type="term" value="F:nucleic acid binding"/>
    <property type="evidence" value="ECO:0007669"/>
    <property type="project" value="InterPro"/>
</dbReference>
<dbReference type="AlphaFoldDB" id="A0A6N3DAK5"/>
<sequence>MSGSIFVVSEDNKILELKESKYENEAIFQELIEKYPNILAGDQISPDNPRKWIFIAREMGVPGEDGGNDRWFLDHLFIDQDAIPTFVEVKRSSDTRIRREVVGQMLDYAANAIKYWSIDTIRDLYEQQNKSICDELDIDEKSENLFWNNVESNLKEGKIRLLFVADEIPDSLKNIIQFLNNQMVNTEVLGVEIKQFESDRKIKTFVPTIIGKTSSSIAVKNKTSWTEEGFLMAVKDVDEDLVDVCNAILAGFRSFGCEIN</sequence>
<dbReference type="Gene3D" id="3.40.1350.10">
    <property type="match status" value="1"/>
</dbReference>
<proteinExistence type="predicted"/>
<dbReference type="RefSeq" id="WP_156530980.1">
    <property type="nucleotide sequence ID" value="NZ_CACRUE010000033.1"/>
</dbReference>
<organism evidence="1">
    <name type="scientific">Intestinibacter bartlettii</name>
    <dbReference type="NCBI Taxonomy" id="261299"/>
    <lineage>
        <taxon>Bacteria</taxon>
        <taxon>Bacillati</taxon>
        <taxon>Bacillota</taxon>
        <taxon>Clostridia</taxon>
        <taxon>Peptostreptococcales</taxon>
        <taxon>Peptostreptococcaceae</taxon>
        <taxon>Intestinibacter</taxon>
    </lineage>
</organism>